<reference evidence="2 3" key="1">
    <citation type="submission" date="2020-02" db="EMBL/GenBank/DDBJ databases">
        <authorList>
            <person name="Zheng R.K."/>
            <person name="Sun C.M."/>
        </authorList>
    </citation>
    <scope>NUCLEOTIDE SEQUENCE [LARGE SCALE GENOMIC DNA]</scope>
    <source>
        <strain evidence="3">zrk13</strain>
    </source>
</reference>
<evidence type="ECO:0000256" key="1">
    <source>
        <dbReference type="SAM" id="Phobius"/>
    </source>
</evidence>
<sequence length="178" mass="21447">MKKVVRKLYFAWQIEEERAFLEDMAKQGWFLDKVRLGKYEFYQSEPKDVIYDMDFQIVNKKTIDDYLSLTEDWELADNYGAWFYFYKERVAGESESLYSDNDSKRQMFGRLLAFLGIVGLPLYINIFVIFPSQAPEDMQPFTFYYFFRIITVIFIILHGLSVLHVVHSYRKYRNHISQ</sequence>
<dbReference type="EMBL" id="CP048914">
    <property type="protein sequence ID" value="QMS85563.1"/>
    <property type="molecule type" value="Genomic_DNA"/>
</dbReference>
<dbReference type="KEGG" id="xcl:G4Z02_07345"/>
<accession>A0A7L7KS53</accession>
<proteinExistence type="predicted"/>
<feature type="transmembrane region" description="Helical" evidence="1">
    <location>
        <begin position="111"/>
        <end position="130"/>
    </location>
</feature>
<evidence type="ECO:0000313" key="2">
    <source>
        <dbReference type="EMBL" id="QMS85563.1"/>
    </source>
</evidence>
<dbReference type="AlphaFoldDB" id="A0A7L7KS53"/>
<dbReference type="Pfam" id="PF11193">
    <property type="entry name" value="DUF2812"/>
    <property type="match status" value="1"/>
</dbReference>
<gene>
    <name evidence="2" type="ORF">G4Z02_07345</name>
</gene>
<dbReference type="InterPro" id="IPR021359">
    <property type="entry name" value="DUF2812"/>
</dbReference>
<keyword evidence="1" id="KW-0812">Transmembrane</keyword>
<name>A0A7L7KS53_9MOLU</name>
<keyword evidence="1" id="KW-0472">Membrane</keyword>
<keyword evidence="1" id="KW-1133">Transmembrane helix</keyword>
<dbReference type="RefSeq" id="WP_258877364.1">
    <property type="nucleotide sequence ID" value="NZ_CP048914.1"/>
</dbReference>
<organism evidence="2 3">
    <name type="scientific">Candidatus Xianfuyuplasma coldseepsis</name>
    <dbReference type="NCBI Taxonomy" id="2782163"/>
    <lineage>
        <taxon>Bacteria</taxon>
        <taxon>Bacillati</taxon>
        <taxon>Mycoplasmatota</taxon>
        <taxon>Mollicutes</taxon>
        <taxon>Candidatus Izemoplasmatales</taxon>
        <taxon>Candidatus Izemoplasmataceae</taxon>
        <taxon>Candidatus Xianfuyuplasma</taxon>
    </lineage>
</organism>
<keyword evidence="3" id="KW-1185">Reference proteome</keyword>
<protein>
    <submittedName>
        <fullName evidence="2">DUF2812 domain-containing protein</fullName>
    </submittedName>
</protein>
<feature type="transmembrane region" description="Helical" evidence="1">
    <location>
        <begin position="142"/>
        <end position="166"/>
    </location>
</feature>
<dbReference type="Proteomes" id="UP000514720">
    <property type="component" value="Chromosome"/>
</dbReference>
<evidence type="ECO:0000313" key="3">
    <source>
        <dbReference type="Proteomes" id="UP000514720"/>
    </source>
</evidence>